<dbReference type="Proteomes" id="UP000288758">
    <property type="component" value="Chromosome"/>
</dbReference>
<dbReference type="PANTHER" id="PTHR47737:SF1">
    <property type="entry name" value="GLYCINE BETAINE_PROLINE BETAINE TRANSPORT SYSTEM PERMEASE PROTEIN PROW"/>
    <property type="match status" value="1"/>
</dbReference>
<dbReference type="Pfam" id="PF04069">
    <property type="entry name" value="OpuAC"/>
    <property type="match status" value="1"/>
</dbReference>
<proteinExistence type="predicted"/>
<feature type="domain" description="ABC-type glycine betaine transport system substrate-binding" evidence="5">
    <location>
        <begin position="54"/>
        <end position="297"/>
    </location>
</feature>
<dbReference type="GO" id="GO:0005275">
    <property type="term" value="F:amine transmembrane transporter activity"/>
    <property type="evidence" value="ECO:0007669"/>
    <property type="project" value="TreeGrafter"/>
</dbReference>
<dbReference type="InterPro" id="IPR007210">
    <property type="entry name" value="ABC_Gly_betaine_transp_sub-bd"/>
</dbReference>
<dbReference type="EMBL" id="CP034669">
    <property type="protein sequence ID" value="QAT87694.1"/>
    <property type="molecule type" value="Genomic_DNA"/>
</dbReference>
<dbReference type="GO" id="GO:0031460">
    <property type="term" value="P:glycine betaine transport"/>
    <property type="evidence" value="ECO:0007669"/>
    <property type="project" value="TreeGrafter"/>
</dbReference>
<sequence>MKETRPVNLSSLHRMPLLLTAVAGVLVAPGCKQENPAPAAEAEKAAAPAKKPVVRLVYVNWAEGVAMTHLVRAILEDRMGYEVKTTMADVAPVFASLANGDADAFLDGWLPVTHKSYMERFQGKVVDLGTSYDDARIGLVVPADMDITSIEQLNGKAKALNKSIVGIDSGAGIMTTTEKAIKEYKLDLKLVPSSGPAMTAELKDAVAKKRPVVVTGWKPHWKFARWDLKFLEDPKGVFGARESIHTLTRVGLEKDLPDVAALLRNFKLNDQQLGSLMGAVEDTAGSPEKAVREWVKQNQALVDGWIPKA</sequence>
<evidence type="ECO:0000256" key="2">
    <source>
        <dbReference type="ARBA" id="ARBA00022448"/>
    </source>
</evidence>
<dbReference type="GO" id="GO:0015871">
    <property type="term" value="P:choline transport"/>
    <property type="evidence" value="ECO:0007669"/>
    <property type="project" value="TreeGrafter"/>
</dbReference>
<dbReference type="PANTHER" id="PTHR47737">
    <property type="entry name" value="GLYCINE BETAINE/PROLINE BETAINE TRANSPORT SYSTEM PERMEASE PROTEIN PROW"/>
    <property type="match status" value="1"/>
</dbReference>
<comment type="subcellular location">
    <subcellularLocation>
        <location evidence="1">Cell membrane</location>
    </subcellularLocation>
</comment>
<reference evidence="6 7" key="1">
    <citation type="submission" date="2018-12" db="EMBL/GenBank/DDBJ databases">
        <title>Complete Genome Sequence of the Corallopyronin A producing Myxobacterium Corallococcus coralloides B035.</title>
        <authorList>
            <person name="Bouhired S.M."/>
            <person name="Rupp O."/>
            <person name="Blom J."/>
            <person name="Schaeberle T.F."/>
            <person name="Kehraus S."/>
            <person name="Schiefer A."/>
            <person name="Pfarr K."/>
            <person name="Goesmann A."/>
            <person name="Hoerauf A."/>
            <person name="Koenig G.M."/>
        </authorList>
    </citation>
    <scope>NUCLEOTIDE SEQUENCE [LARGE SCALE GENOMIC DNA]</scope>
    <source>
        <strain evidence="6 7">B035</strain>
    </source>
</reference>
<evidence type="ECO:0000259" key="5">
    <source>
        <dbReference type="Pfam" id="PF04069"/>
    </source>
</evidence>
<dbReference type="GO" id="GO:0043190">
    <property type="term" value="C:ATP-binding cassette (ABC) transporter complex"/>
    <property type="evidence" value="ECO:0007669"/>
    <property type="project" value="InterPro"/>
</dbReference>
<dbReference type="SUPFAM" id="SSF53850">
    <property type="entry name" value="Periplasmic binding protein-like II"/>
    <property type="match status" value="1"/>
</dbReference>
<dbReference type="GO" id="GO:0015226">
    <property type="term" value="F:carnitine transmembrane transporter activity"/>
    <property type="evidence" value="ECO:0007669"/>
    <property type="project" value="TreeGrafter"/>
</dbReference>
<dbReference type="Gene3D" id="3.10.105.10">
    <property type="entry name" value="Dipeptide-binding Protein, Domain 3"/>
    <property type="match status" value="2"/>
</dbReference>
<evidence type="ECO:0000256" key="1">
    <source>
        <dbReference type="ARBA" id="ARBA00004236"/>
    </source>
</evidence>
<dbReference type="AlphaFoldDB" id="A0A410S0J9"/>
<evidence type="ECO:0000313" key="6">
    <source>
        <dbReference type="EMBL" id="QAT87694.1"/>
    </source>
</evidence>
<keyword evidence="3" id="KW-1003">Cell membrane</keyword>
<protein>
    <submittedName>
        <fullName evidence="6">Glycine betaine-binding protein OpuAC</fullName>
    </submittedName>
</protein>
<accession>A0A410S0J9</accession>
<keyword evidence="2" id="KW-0813">Transport</keyword>
<dbReference type="CDD" id="cd13639">
    <property type="entry name" value="PBP2_OpuAC_like"/>
    <property type="match status" value="1"/>
</dbReference>
<evidence type="ECO:0000313" key="7">
    <source>
        <dbReference type="Proteomes" id="UP000288758"/>
    </source>
</evidence>
<organism evidence="6 7">
    <name type="scientific">Corallococcus coralloides</name>
    <name type="common">Myxococcus coralloides</name>
    <dbReference type="NCBI Taxonomy" id="184914"/>
    <lineage>
        <taxon>Bacteria</taxon>
        <taxon>Pseudomonadati</taxon>
        <taxon>Myxococcota</taxon>
        <taxon>Myxococcia</taxon>
        <taxon>Myxococcales</taxon>
        <taxon>Cystobacterineae</taxon>
        <taxon>Myxococcaceae</taxon>
        <taxon>Corallococcus</taxon>
    </lineage>
</organism>
<gene>
    <name evidence="6" type="primary">opuAC</name>
    <name evidence="6" type="ORF">EJ065_6165</name>
</gene>
<evidence type="ECO:0000256" key="4">
    <source>
        <dbReference type="ARBA" id="ARBA00023136"/>
    </source>
</evidence>
<dbReference type="Gene3D" id="3.40.190.100">
    <property type="entry name" value="Glycine betaine-binding periplasmic protein, domain 2"/>
    <property type="match status" value="2"/>
</dbReference>
<evidence type="ECO:0000256" key="3">
    <source>
        <dbReference type="ARBA" id="ARBA00022475"/>
    </source>
</evidence>
<name>A0A410S0J9_CORCK</name>
<keyword evidence="4" id="KW-0472">Membrane</keyword>